<dbReference type="Proteomes" id="UP000585474">
    <property type="component" value="Unassembled WGS sequence"/>
</dbReference>
<feature type="transmembrane region" description="Helical" evidence="1">
    <location>
        <begin position="54"/>
        <end position="74"/>
    </location>
</feature>
<evidence type="ECO:0000313" key="2">
    <source>
        <dbReference type="EMBL" id="GFZ14425.1"/>
    </source>
</evidence>
<keyword evidence="3" id="KW-1185">Reference proteome</keyword>
<sequence length="89" mass="10279">MDSIHPYYQKLQPKQSLNRQTYRNAKNSDTEDSKNVHLSAAVDFMQQVKKMSTFGVFLVVTAPSVLYVMNLIWFGKIIRGLKKTLAKRD</sequence>
<keyword evidence="1" id="KW-0472">Membrane</keyword>
<proteinExistence type="predicted"/>
<keyword evidence="1" id="KW-1133">Transmembrane helix</keyword>
<evidence type="ECO:0000313" key="3">
    <source>
        <dbReference type="Proteomes" id="UP000585474"/>
    </source>
</evidence>
<name>A0A7J0GUA8_9ERIC</name>
<dbReference type="EMBL" id="BJWL01000024">
    <property type="protein sequence ID" value="GFZ14425.1"/>
    <property type="molecule type" value="Genomic_DNA"/>
</dbReference>
<keyword evidence="1" id="KW-0812">Transmembrane</keyword>
<comment type="caution">
    <text evidence="2">The sequence shown here is derived from an EMBL/GenBank/DDBJ whole genome shotgun (WGS) entry which is preliminary data.</text>
</comment>
<evidence type="ECO:0000256" key="1">
    <source>
        <dbReference type="SAM" id="Phobius"/>
    </source>
</evidence>
<gene>
    <name evidence="2" type="ORF">Acr_24g0006150</name>
</gene>
<dbReference type="OrthoDB" id="1724173at2759"/>
<organism evidence="2 3">
    <name type="scientific">Actinidia rufa</name>
    <dbReference type="NCBI Taxonomy" id="165716"/>
    <lineage>
        <taxon>Eukaryota</taxon>
        <taxon>Viridiplantae</taxon>
        <taxon>Streptophyta</taxon>
        <taxon>Embryophyta</taxon>
        <taxon>Tracheophyta</taxon>
        <taxon>Spermatophyta</taxon>
        <taxon>Magnoliopsida</taxon>
        <taxon>eudicotyledons</taxon>
        <taxon>Gunneridae</taxon>
        <taxon>Pentapetalae</taxon>
        <taxon>asterids</taxon>
        <taxon>Ericales</taxon>
        <taxon>Actinidiaceae</taxon>
        <taxon>Actinidia</taxon>
    </lineage>
</organism>
<accession>A0A7J0GUA8</accession>
<reference evidence="2 3" key="1">
    <citation type="submission" date="2019-07" db="EMBL/GenBank/DDBJ databases">
        <title>De Novo Assembly of kiwifruit Actinidia rufa.</title>
        <authorList>
            <person name="Sugita-Konishi S."/>
            <person name="Sato K."/>
            <person name="Mori E."/>
            <person name="Abe Y."/>
            <person name="Kisaki G."/>
            <person name="Hamano K."/>
            <person name="Suezawa K."/>
            <person name="Otani M."/>
            <person name="Fukuda T."/>
            <person name="Manabe T."/>
            <person name="Gomi K."/>
            <person name="Tabuchi M."/>
            <person name="Akimitsu K."/>
            <person name="Kataoka I."/>
        </authorList>
    </citation>
    <scope>NUCLEOTIDE SEQUENCE [LARGE SCALE GENOMIC DNA]</scope>
    <source>
        <strain evidence="3">cv. Fuchu</strain>
    </source>
</reference>
<protein>
    <submittedName>
        <fullName evidence="2">TRAM, LAG1 and CLN8 (TLC) lipid-sensing domain containing protein</fullName>
    </submittedName>
</protein>
<dbReference type="AlphaFoldDB" id="A0A7J0GUA8"/>